<feature type="transmembrane region" description="Helical" evidence="8">
    <location>
        <begin position="381"/>
        <end position="401"/>
    </location>
</feature>
<comment type="similarity">
    <text evidence="2">Belongs to the major facilitator superfamily. Monocarboxylate porter (TC 2.A.1.13) family.</text>
</comment>
<dbReference type="InterPro" id="IPR011701">
    <property type="entry name" value="MFS"/>
</dbReference>
<dbReference type="InterPro" id="IPR020846">
    <property type="entry name" value="MFS_dom"/>
</dbReference>
<dbReference type="Gene3D" id="1.20.1250.20">
    <property type="entry name" value="MFS general substrate transporter like domains"/>
    <property type="match status" value="2"/>
</dbReference>
<dbReference type="PANTHER" id="PTHR11360">
    <property type="entry name" value="MONOCARBOXYLATE TRANSPORTER"/>
    <property type="match status" value="1"/>
</dbReference>
<dbReference type="SUPFAM" id="SSF103473">
    <property type="entry name" value="MFS general substrate transporter"/>
    <property type="match status" value="1"/>
</dbReference>
<sequence length="446" mass="48115">MVESKDDEVLRGVEQEKAAEPLDLEPKNADPFLEKAPPASSPTAVVDGGIKGWIVAFGGFCCLFASTGWIYSIGVLQDYYQENQYKSLSPSTIAWTQSLETGLVWFVGLPVGLLFSRYGARPLLIVGTLFHIFGLMMLSLSKQYYQVVLSQGLCSPIGAGLLYNTAVFAAPPWFGTKRALGMGIVLLGASVGSIITPILVENVLADLGFPWAVRIMAFLLTAMKIIGILTVESRYPLNPTRIPLSAIINTFKEPIFDVSLLAAVPAWFAVFIPYNFMLVQARTNIGMSKNLAGYLLPICNAFGIPGRIVPTLLADRYGRFNVTTIIMLLIAVVVLACWICAHSNAVVIVFAALYGFLIGGYPPLAAALVPHITKNQQTVPLRLGLQFLVASVPMIVGNPIAGAILKAQNGKFWGVQVFTGVLMFASAVLYGVSRVMFGGWKLSAKA</sequence>
<feature type="transmembrane region" description="Helical" evidence="8">
    <location>
        <begin position="147"/>
        <end position="167"/>
    </location>
</feature>
<keyword evidence="3" id="KW-0813">Transport</keyword>
<feature type="transmembrane region" description="Helical" evidence="8">
    <location>
        <begin position="179"/>
        <end position="199"/>
    </location>
</feature>
<feature type="domain" description="Major facilitator superfamily (MFS) profile" evidence="9">
    <location>
        <begin position="255"/>
        <end position="446"/>
    </location>
</feature>
<dbReference type="InterPro" id="IPR050327">
    <property type="entry name" value="Proton-linked_MCT"/>
</dbReference>
<accession>A0A8E2JH63</accession>
<evidence type="ECO:0000256" key="2">
    <source>
        <dbReference type="ARBA" id="ARBA00006727"/>
    </source>
</evidence>
<feature type="transmembrane region" description="Helical" evidence="8">
    <location>
        <begin position="320"/>
        <end position="341"/>
    </location>
</feature>
<dbReference type="AlphaFoldDB" id="A0A8E2JH63"/>
<dbReference type="InterPro" id="IPR036259">
    <property type="entry name" value="MFS_trans_sf"/>
</dbReference>
<keyword evidence="11" id="KW-1185">Reference proteome</keyword>
<keyword evidence="5 8" id="KW-1133">Transmembrane helix</keyword>
<feature type="transmembrane region" description="Helical" evidence="8">
    <location>
        <begin position="347"/>
        <end position="369"/>
    </location>
</feature>
<comment type="subcellular location">
    <subcellularLocation>
        <location evidence="1">Membrane</location>
        <topology evidence="1">Multi-pass membrane protein</topology>
    </subcellularLocation>
</comment>
<evidence type="ECO:0000256" key="5">
    <source>
        <dbReference type="ARBA" id="ARBA00022989"/>
    </source>
</evidence>
<proteinExistence type="inferred from homology"/>
<dbReference type="Pfam" id="PF07690">
    <property type="entry name" value="MFS_1"/>
    <property type="match status" value="1"/>
</dbReference>
<evidence type="ECO:0000256" key="4">
    <source>
        <dbReference type="ARBA" id="ARBA00022692"/>
    </source>
</evidence>
<organism evidence="10 11">
    <name type="scientific">Lepidopterella palustris CBS 459.81</name>
    <dbReference type="NCBI Taxonomy" id="1314670"/>
    <lineage>
        <taxon>Eukaryota</taxon>
        <taxon>Fungi</taxon>
        <taxon>Dikarya</taxon>
        <taxon>Ascomycota</taxon>
        <taxon>Pezizomycotina</taxon>
        <taxon>Dothideomycetes</taxon>
        <taxon>Pleosporomycetidae</taxon>
        <taxon>Mytilinidiales</taxon>
        <taxon>Argynnaceae</taxon>
        <taxon>Lepidopterella</taxon>
    </lineage>
</organism>
<evidence type="ECO:0000313" key="10">
    <source>
        <dbReference type="EMBL" id="OCK82505.1"/>
    </source>
</evidence>
<dbReference type="OrthoDB" id="5667at2759"/>
<feature type="compositionally biased region" description="Basic and acidic residues" evidence="7">
    <location>
        <begin position="7"/>
        <end position="28"/>
    </location>
</feature>
<protein>
    <submittedName>
        <fullName evidence="10">MFS general substrate transporter</fullName>
    </submittedName>
</protein>
<dbReference type="PROSITE" id="PS50850">
    <property type="entry name" value="MFS"/>
    <property type="match status" value="1"/>
</dbReference>
<evidence type="ECO:0000259" key="9">
    <source>
        <dbReference type="PROSITE" id="PS50850"/>
    </source>
</evidence>
<feature type="transmembrane region" description="Helical" evidence="8">
    <location>
        <begin position="122"/>
        <end position="141"/>
    </location>
</feature>
<feature type="transmembrane region" description="Helical" evidence="8">
    <location>
        <begin position="294"/>
        <end position="313"/>
    </location>
</feature>
<feature type="transmembrane region" description="Helical" evidence="8">
    <location>
        <begin position="413"/>
        <end position="432"/>
    </location>
</feature>
<dbReference type="GO" id="GO:0016020">
    <property type="term" value="C:membrane"/>
    <property type="evidence" value="ECO:0007669"/>
    <property type="project" value="UniProtKB-SubCell"/>
</dbReference>
<gene>
    <name evidence="10" type="ORF">K432DRAFT_348959</name>
</gene>
<evidence type="ECO:0000313" key="11">
    <source>
        <dbReference type="Proteomes" id="UP000250266"/>
    </source>
</evidence>
<evidence type="ECO:0000256" key="6">
    <source>
        <dbReference type="ARBA" id="ARBA00023136"/>
    </source>
</evidence>
<feature type="region of interest" description="Disordered" evidence="7">
    <location>
        <begin position="1"/>
        <end position="29"/>
    </location>
</feature>
<evidence type="ECO:0000256" key="1">
    <source>
        <dbReference type="ARBA" id="ARBA00004141"/>
    </source>
</evidence>
<feature type="transmembrane region" description="Helical" evidence="8">
    <location>
        <begin position="255"/>
        <end position="274"/>
    </location>
</feature>
<dbReference type="EMBL" id="KV744886">
    <property type="protein sequence ID" value="OCK82505.1"/>
    <property type="molecule type" value="Genomic_DNA"/>
</dbReference>
<dbReference type="GO" id="GO:0022857">
    <property type="term" value="F:transmembrane transporter activity"/>
    <property type="evidence" value="ECO:0007669"/>
    <property type="project" value="InterPro"/>
</dbReference>
<reference evidence="10 11" key="1">
    <citation type="journal article" date="2016" name="Nat. Commun.">
        <title>Ectomycorrhizal ecology is imprinted in the genome of the dominant symbiotic fungus Cenococcum geophilum.</title>
        <authorList>
            <consortium name="DOE Joint Genome Institute"/>
            <person name="Peter M."/>
            <person name="Kohler A."/>
            <person name="Ohm R.A."/>
            <person name="Kuo A."/>
            <person name="Krutzmann J."/>
            <person name="Morin E."/>
            <person name="Arend M."/>
            <person name="Barry K.W."/>
            <person name="Binder M."/>
            <person name="Choi C."/>
            <person name="Clum A."/>
            <person name="Copeland A."/>
            <person name="Grisel N."/>
            <person name="Haridas S."/>
            <person name="Kipfer T."/>
            <person name="LaButti K."/>
            <person name="Lindquist E."/>
            <person name="Lipzen A."/>
            <person name="Maire R."/>
            <person name="Meier B."/>
            <person name="Mihaltcheva S."/>
            <person name="Molinier V."/>
            <person name="Murat C."/>
            <person name="Poggeler S."/>
            <person name="Quandt C.A."/>
            <person name="Sperisen C."/>
            <person name="Tritt A."/>
            <person name="Tisserant E."/>
            <person name="Crous P.W."/>
            <person name="Henrissat B."/>
            <person name="Nehls U."/>
            <person name="Egli S."/>
            <person name="Spatafora J.W."/>
            <person name="Grigoriev I.V."/>
            <person name="Martin F.M."/>
        </authorList>
    </citation>
    <scope>NUCLEOTIDE SEQUENCE [LARGE SCALE GENOMIC DNA]</scope>
    <source>
        <strain evidence="10 11">CBS 459.81</strain>
    </source>
</reference>
<name>A0A8E2JH63_9PEZI</name>
<keyword evidence="6 8" id="KW-0472">Membrane</keyword>
<dbReference type="Proteomes" id="UP000250266">
    <property type="component" value="Unassembled WGS sequence"/>
</dbReference>
<dbReference type="PANTHER" id="PTHR11360:SF224">
    <property type="entry name" value="MAJOR FACILITATOR SUPERFAMILY (MFS) PROFILE DOMAIN-CONTAINING PROTEIN-RELATED"/>
    <property type="match status" value="1"/>
</dbReference>
<keyword evidence="4 8" id="KW-0812">Transmembrane</keyword>
<feature type="transmembrane region" description="Helical" evidence="8">
    <location>
        <begin position="211"/>
        <end position="231"/>
    </location>
</feature>
<feature type="transmembrane region" description="Helical" evidence="8">
    <location>
        <begin position="53"/>
        <end position="73"/>
    </location>
</feature>
<evidence type="ECO:0000256" key="3">
    <source>
        <dbReference type="ARBA" id="ARBA00022448"/>
    </source>
</evidence>
<evidence type="ECO:0000256" key="7">
    <source>
        <dbReference type="SAM" id="MobiDB-lite"/>
    </source>
</evidence>
<evidence type="ECO:0000256" key="8">
    <source>
        <dbReference type="SAM" id="Phobius"/>
    </source>
</evidence>